<accession>A0AAE0HQF0</accession>
<reference evidence="1" key="2">
    <citation type="submission" date="2023-06" db="EMBL/GenBank/DDBJ databases">
        <authorList>
            <consortium name="Lawrence Berkeley National Laboratory"/>
            <person name="Haridas S."/>
            <person name="Hensen N."/>
            <person name="Bonometti L."/>
            <person name="Westerberg I."/>
            <person name="Brannstrom I.O."/>
            <person name="Guillou S."/>
            <person name="Cros-Aarteil S."/>
            <person name="Calhoun S."/>
            <person name="Kuo A."/>
            <person name="Mondo S."/>
            <person name="Pangilinan J."/>
            <person name="Riley R."/>
            <person name="Labutti K."/>
            <person name="Andreopoulos B."/>
            <person name="Lipzen A."/>
            <person name="Chen C."/>
            <person name="Yanf M."/>
            <person name="Daum C."/>
            <person name="Ng V."/>
            <person name="Clum A."/>
            <person name="Steindorff A."/>
            <person name="Ohm R."/>
            <person name="Martin F."/>
            <person name="Silar P."/>
            <person name="Natvig D."/>
            <person name="Lalanne C."/>
            <person name="Gautier V."/>
            <person name="Ament-Velasquez S.L."/>
            <person name="Kruys A."/>
            <person name="Hutchinson M.I."/>
            <person name="Powell A.J."/>
            <person name="Barry K."/>
            <person name="Miller A.N."/>
            <person name="Grigoriev I.V."/>
            <person name="Debuchy R."/>
            <person name="Gladieux P."/>
            <person name="Thoren M.H."/>
            <person name="Johannesson H."/>
        </authorList>
    </citation>
    <scope>NUCLEOTIDE SEQUENCE</scope>
    <source>
        <strain evidence="1">CBS 168.71</strain>
    </source>
</reference>
<dbReference type="AlphaFoldDB" id="A0AAE0HQF0"/>
<dbReference type="RefSeq" id="XP_062663370.1">
    <property type="nucleotide sequence ID" value="XM_062807022.1"/>
</dbReference>
<name>A0AAE0HQF0_9PEZI</name>
<gene>
    <name evidence="1" type="ORF">B0H64DRAFT_447811</name>
</gene>
<dbReference type="GeneID" id="87843970"/>
<evidence type="ECO:0000313" key="1">
    <source>
        <dbReference type="EMBL" id="KAK3299856.1"/>
    </source>
</evidence>
<reference evidence="1" key="1">
    <citation type="journal article" date="2023" name="Mol. Phylogenet. Evol.">
        <title>Genome-scale phylogeny and comparative genomics of the fungal order Sordariales.</title>
        <authorList>
            <person name="Hensen N."/>
            <person name="Bonometti L."/>
            <person name="Westerberg I."/>
            <person name="Brannstrom I.O."/>
            <person name="Guillou S."/>
            <person name="Cros-Aarteil S."/>
            <person name="Calhoun S."/>
            <person name="Haridas S."/>
            <person name="Kuo A."/>
            <person name="Mondo S."/>
            <person name="Pangilinan J."/>
            <person name="Riley R."/>
            <person name="LaButti K."/>
            <person name="Andreopoulos B."/>
            <person name="Lipzen A."/>
            <person name="Chen C."/>
            <person name="Yan M."/>
            <person name="Daum C."/>
            <person name="Ng V."/>
            <person name="Clum A."/>
            <person name="Steindorff A."/>
            <person name="Ohm R.A."/>
            <person name="Martin F."/>
            <person name="Silar P."/>
            <person name="Natvig D.O."/>
            <person name="Lalanne C."/>
            <person name="Gautier V."/>
            <person name="Ament-Velasquez S.L."/>
            <person name="Kruys A."/>
            <person name="Hutchinson M.I."/>
            <person name="Powell A.J."/>
            <person name="Barry K."/>
            <person name="Miller A.N."/>
            <person name="Grigoriev I.V."/>
            <person name="Debuchy R."/>
            <person name="Gladieux P."/>
            <person name="Hiltunen Thoren M."/>
            <person name="Johannesson H."/>
        </authorList>
    </citation>
    <scope>NUCLEOTIDE SEQUENCE</scope>
    <source>
        <strain evidence="1">CBS 168.71</strain>
    </source>
</reference>
<sequence>MATTGLVVSIIGTGVSILSFLLGQIPSSDSGTATVSYVIANDGANGDLTGAGGHKPDVRMWDQTAEFLGITTQDGDNCGEGWTTCTTDVSTREAPVYTLFTGNDDAICIAWTGISFPGGNQKFGFHPGQWARGCDIYGNGGGAWYYAGTTVPGLNDNEHTVYCAWVDGNGDVETTGFQVHWPEFDGSQSDARDISYYCDNQSPVSFRTEPDPSTIWTWQRKRNIITNTASAGPGREATRKRQAQRLGSTFENDPRIIKSRRAQHSASELCDPNGKAAGQSFVSYAERMFCHMPTKTLYPFCEDVAEGACWSDADNAVTAKGSSAFRMRLPDMSHINKTIVWE</sequence>
<organism evidence="1 2">
    <name type="scientific">Chaetomium fimeti</name>
    <dbReference type="NCBI Taxonomy" id="1854472"/>
    <lineage>
        <taxon>Eukaryota</taxon>
        <taxon>Fungi</taxon>
        <taxon>Dikarya</taxon>
        <taxon>Ascomycota</taxon>
        <taxon>Pezizomycotina</taxon>
        <taxon>Sordariomycetes</taxon>
        <taxon>Sordariomycetidae</taxon>
        <taxon>Sordariales</taxon>
        <taxon>Chaetomiaceae</taxon>
        <taxon>Chaetomium</taxon>
    </lineage>
</organism>
<protein>
    <submittedName>
        <fullName evidence="1">Uncharacterized protein</fullName>
    </submittedName>
</protein>
<dbReference type="Proteomes" id="UP001278766">
    <property type="component" value="Unassembled WGS sequence"/>
</dbReference>
<comment type="caution">
    <text evidence="1">The sequence shown here is derived from an EMBL/GenBank/DDBJ whole genome shotgun (WGS) entry which is preliminary data.</text>
</comment>
<proteinExistence type="predicted"/>
<keyword evidence="2" id="KW-1185">Reference proteome</keyword>
<evidence type="ECO:0000313" key="2">
    <source>
        <dbReference type="Proteomes" id="UP001278766"/>
    </source>
</evidence>
<dbReference type="EMBL" id="JAUEPN010000001">
    <property type="protein sequence ID" value="KAK3299856.1"/>
    <property type="molecule type" value="Genomic_DNA"/>
</dbReference>